<sequence>MATHTATSNPQTLPPFDIDLPPLDRFSPCCDAASCSAAKPNGFIPCKRHPIPGVIGAMIDLADAMAISKTYRRHLVACVGEDAPEWMRAKVEAAEGGVIEAVQKVKREWMLSEHERGEGEATRRGEGEVIIHSKKSDENAIKALVDEFKTSSVGSKEGLDSQMASSHEATNSGDNLFVTACDRIRSERNPTTTTWPTSDILLFPDFKLYYDIEPHLTIPSKPSTFSILMSSLNPSTSQAPAFLPHRDLRPTTHAVVLVCTHTRRDKRCGVLGPLIIQEFKRVLAKKEVLGCRGTEVVEDEGEGAERARELTGGKVVEVFGTSHVGGHKFAGNVIIHTPTLGGHMYGNVRPCHVEAIIDRHVLGGRVVRSLWRGQVCAPAVADPGGQAKL</sequence>
<proteinExistence type="predicted"/>
<protein>
    <submittedName>
        <fullName evidence="1">Sucrase/ferredoxin-like-domain-containing protein</fullName>
    </submittedName>
</protein>
<gene>
    <name evidence="1" type="ORF">BC938DRAFT_473157</name>
</gene>
<dbReference type="InterPro" id="IPR036249">
    <property type="entry name" value="Thioredoxin-like_sf"/>
</dbReference>
<dbReference type="CDD" id="cd03062">
    <property type="entry name" value="TRX_Fd_Sucrase"/>
    <property type="match status" value="1"/>
</dbReference>
<dbReference type="PANTHER" id="PTHR31902">
    <property type="entry name" value="ACTIN PATCHES DISTAL PROTEIN 1"/>
    <property type="match status" value="1"/>
</dbReference>
<dbReference type="EMBL" id="RBNJ01000151">
    <property type="protein sequence ID" value="RUS35284.1"/>
    <property type="molecule type" value="Genomic_DNA"/>
</dbReference>
<keyword evidence="2" id="KW-1185">Reference proteome</keyword>
<comment type="caution">
    <text evidence="1">The sequence shown here is derived from an EMBL/GenBank/DDBJ whole genome shotgun (WGS) entry which is preliminary data.</text>
</comment>
<evidence type="ECO:0000313" key="1">
    <source>
        <dbReference type="EMBL" id="RUS35284.1"/>
    </source>
</evidence>
<dbReference type="Gene3D" id="3.40.30.10">
    <property type="entry name" value="Glutaredoxin"/>
    <property type="match status" value="1"/>
</dbReference>
<dbReference type="SUPFAM" id="SSF52833">
    <property type="entry name" value="Thioredoxin-like"/>
    <property type="match status" value="1"/>
</dbReference>
<organism evidence="1 2">
    <name type="scientific">Jimgerdemannia flammicorona</name>
    <dbReference type="NCBI Taxonomy" id="994334"/>
    <lineage>
        <taxon>Eukaryota</taxon>
        <taxon>Fungi</taxon>
        <taxon>Fungi incertae sedis</taxon>
        <taxon>Mucoromycota</taxon>
        <taxon>Mucoromycotina</taxon>
        <taxon>Endogonomycetes</taxon>
        <taxon>Endogonales</taxon>
        <taxon>Endogonaceae</taxon>
        <taxon>Jimgerdemannia</taxon>
    </lineage>
</organism>
<dbReference type="InterPro" id="IPR009737">
    <property type="entry name" value="Aim32/Apd1-like"/>
</dbReference>
<reference evidence="1 2" key="1">
    <citation type="journal article" date="2018" name="New Phytol.">
        <title>Phylogenomics of Endogonaceae and evolution of mycorrhizas within Mucoromycota.</title>
        <authorList>
            <person name="Chang Y."/>
            <person name="Desiro A."/>
            <person name="Na H."/>
            <person name="Sandor L."/>
            <person name="Lipzen A."/>
            <person name="Clum A."/>
            <person name="Barry K."/>
            <person name="Grigoriev I.V."/>
            <person name="Martin F.M."/>
            <person name="Stajich J.E."/>
            <person name="Smith M.E."/>
            <person name="Bonito G."/>
            <person name="Spatafora J.W."/>
        </authorList>
    </citation>
    <scope>NUCLEOTIDE SEQUENCE [LARGE SCALE GENOMIC DNA]</scope>
    <source>
        <strain evidence="1 2">AD002</strain>
    </source>
</reference>
<name>A0A433QZU0_9FUNG</name>
<dbReference type="PANTHER" id="PTHR31902:SF14">
    <property type="entry name" value="ACTIN PATCHES DISTAL PROTEIN 1"/>
    <property type="match status" value="1"/>
</dbReference>
<accession>A0A433QZU0</accession>
<dbReference type="AlphaFoldDB" id="A0A433QZU0"/>
<dbReference type="Pfam" id="PF06999">
    <property type="entry name" value="Suc_Fer-like"/>
    <property type="match status" value="1"/>
</dbReference>
<evidence type="ECO:0000313" key="2">
    <source>
        <dbReference type="Proteomes" id="UP000274822"/>
    </source>
</evidence>
<dbReference type="Proteomes" id="UP000274822">
    <property type="component" value="Unassembled WGS sequence"/>
</dbReference>